<gene>
    <name evidence="1" type="ORF">ESN35_04940</name>
</gene>
<name>A0A4V0YB31_9BIFI</name>
<dbReference type="AlphaFoldDB" id="A0A4V0YB31"/>
<evidence type="ECO:0000313" key="1">
    <source>
        <dbReference type="EMBL" id="QAY32832.1"/>
    </source>
</evidence>
<protein>
    <submittedName>
        <fullName evidence="1">Uncharacterized protein</fullName>
    </submittedName>
</protein>
<accession>A0A4V0YB31</accession>
<dbReference type="EMBL" id="CP035464">
    <property type="protein sequence ID" value="QAY32832.1"/>
    <property type="molecule type" value="Genomic_DNA"/>
</dbReference>
<proteinExistence type="predicted"/>
<dbReference type="Proteomes" id="UP000293589">
    <property type="component" value="Chromosome"/>
</dbReference>
<reference evidence="1 2" key="1">
    <citation type="submission" date="2019-01" db="EMBL/GenBank/DDBJ databases">
        <title>Complete genome sequence of Bifidobacterium gallinarum CACC 514.</title>
        <authorList>
            <person name="Jung M."/>
        </authorList>
    </citation>
    <scope>NUCLEOTIDE SEQUENCE [LARGE SCALE GENOMIC DNA]</scope>
    <source>
        <strain evidence="1 2">CACC 514</strain>
    </source>
</reference>
<dbReference type="KEGG" id="bgx:ESN35_04940"/>
<evidence type="ECO:0000313" key="2">
    <source>
        <dbReference type="Proteomes" id="UP000293589"/>
    </source>
</evidence>
<sequence>MVSRGIRYRLNGVELDTENTVVTLGSTFLAGIETSRTVVGVPGMHGTVPANPLPLFNERQVTIRIGVGGGEYYGETMRVVRLCCMPNAVLSRTVDGVEQEAVAELVSLQADGDETLGRYSAYTAVFALPGVWWRSPTALSMELPLDGGEITPPVGPVITNGKGWWTRALGEPDNSPSALANFVTMPLGPKDDSPSLLYTGIPEGFFGIAPIPDAILRFPASATAATFTDPVSGTGVSWQGTAGSGYTYLDTASLAAWRSADADAWDGGTAIVGVDYPAPGPLQIHSASDGGYGLKASVTGAADGVVAVHFRQAWW</sequence>
<dbReference type="RefSeq" id="WP_129237282.1">
    <property type="nucleotide sequence ID" value="NZ_CP035464.1"/>
</dbReference>
<organism evidence="1 2">
    <name type="scientific">Bifidobacterium pullorum subsp. gallinarum</name>
    <dbReference type="NCBI Taxonomy" id="78344"/>
    <lineage>
        <taxon>Bacteria</taxon>
        <taxon>Bacillati</taxon>
        <taxon>Actinomycetota</taxon>
        <taxon>Actinomycetes</taxon>
        <taxon>Bifidobacteriales</taxon>
        <taxon>Bifidobacteriaceae</taxon>
        <taxon>Bifidobacterium</taxon>
    </lineage>
</organism>